<dbReference type="InterPro" id="IPR010699">
    <property type="entry name" value="DUF1275"/>
</dbReference>
<proteinExistence type="predicted"/>
<gene>
    <name evidence="2" type="ORF">H9L19_03220</name>
</gene>
<sequence length="216" mass="24429">MKESIRVGMLLALTAGFIDSYTFAFHDARFASFQSGNMLQFGVNFARGDWSHALTFFWPVLFYLFGSALNQIIKRVRYINDLQWEELSVLVEASGIFFVAILEIFKVPSELPLSILAIFMAMQADTFTKLRGAAYVSTMNTGNLKTLGAMLTSFALTKQHEELMRARNTAAIIASFIFGAIIAYYIGHTIQGWAMFFPVGFLMIIWRTIVRDREIA</sequence>
<dbReference type="Proteomes" id="UP000515800">
    <property type="component" value="Chromosome"/>
</dbReference>
<keyword evidence="1" id="KW-1133">Transmembrane helix</keyword>
<dbReference type="AlphaFoldDB" id="A0A7G9T708"/>
<dbReference type="PANTHER" id="PTHR37314:SF4">
    <property type="entry name" value="UPF0700 TRANSMEMBRANE PROTEIN YOAK"/>
    <property type="match status" value="1"/>
</dbReference>
<keyword evidence="1" id="KW-0812">Transmembrane</keyword>
<keyword evidence="1" id="KW-0472">Membrane</keyword>
<accession>A0A7G9T708</accession>
<dbReference type="EMBL" id="CP060724">
    <property type="protein sequence ID" value="QNN75883.1"/>
    <property type="molecule type" value="Genomic_DNA"/>
</dbReference>
<reference evidence="2 3" key="1">
    <citation type="submission" date="2020-08" db="EMBL/GenBank/DDBJ databases">
        <title>Genome sequence of Weissella diestrammenae KACC 16890T.</title>
        <authorList>
            <person name="Hyun D.-W."/>
            <person name="Bae J.-W."/>
        </authorList>
    </citation>
    <scope>NUCLEOTIDE SEQUENCE [LARGE SCALE GENOMIC DNA]</scope>
    <source>
        <strain evidence="2 3">KACC 16890</strain>
    </source>
</reference>
<keyword evidence="3" id="KW-1185">Reference proteome</keyword>
<dbReference type="PANTHER" id="PTHR37314">
    <property type="entry name" value="SLR0142 PROTEIN"/>
    <property type="match status" value="1"/>
</dbReference>
<evidence type="ECO:0000256" key="1">
    <source>
        <dbReference type="SAM" id="Phobius"/>
    </source>
</evidence>
<feature type="transmembrane region" description="Helical" evidence="1">
    <location>
        <begin position="192"/>
        <end position="210"/>
    </location>
</feature>
<organism evidence="2 3">
    <name type="scientific">Weissella diestrammenae</name>
    <dbReference type="NCBI Taxonomy" id="1162633"/>
    <lineage>
        <taxon>Bacteria</taxon>
        <taxon>Bacillati</taxon>
        <taxon>Bacillota</taxon>
        <taxon>Bacilli</taxon>
        <taxon>Lactobacillales</taxon>
        <taxon>Lactobacillaceae</taxon>
        <taxon>Weissella</taxon>
    </lineage>
</organism>
<protein>
    <submittedName>
        <fullName evidence="2">DUF1275 domain-containing protein</fullName>
    </submittedName>
</protein>
<name>A0A7G9T708_9LACO</name>
<feature type="transmembrane region" description="Helical" evidence="1">
    <location>
        <begin position="168"/>
        <end position="186"/>
    </location>
</feature>
<evidence type="ECO:0000313" key="3">
    <source>
        <dbReference type="Proteomes" id="UP000515800"/>
    </source>
</evidence>
<dbReference type="KEGG" id="wdi:H9L19_03220"/>
<dbReference type="RefSeq" id="WP_187529711.1">
    <property type="nucleotide sequence ID" value="NZ_CP060724.1"/>
</dbReference>
<dbReference type="Pfam" id="PF06912">
    <property type="entry name" value="DUF1275"/>
    <property type="match status" value="1"/>
</dbReference>
<feature type="transmembrane region" description="Helical" evidence="1">
    <location>
        <begin position="48"/>
        <end position="66"/>
    </location>
</feature>
<evidence type="ECO:0000313" key="2">
    <source>
        <dbReference type="EMBL" id="QNN75883.1"/>
    </source>
</evidence>